<name>A0A8J8SYK5_HALGN</name>
<evidence type="ECO:0000313" key="2">
    <source>
        <dbReference type="EMBL" id="TNV75634.1"/>
    </source>
</evidence>
<organism evidence="2 3">
    <name type="scientific">Halteria grandinella</name>
    <dbReference type="NCBI Taxonomy" id="5974"/>
    <lineage>
        <taxon>Eukaryota</taxon>
        <taxon>Sar</taxon>
        <taxon>Alveolata</taxon>
        <taxon>Ciliophora</taxon>
        <taxon>Intramacronucleata</taxon>
        <taxon>Spirotrichea</taxon>
        <taxon>Stichotrichia</taxon>
        <taxon>Sporadotrichida</taxon>
        <taxon>Halteriidae</taxon>
        <taxon>Halteria</taxon>
    </lineage>
</organism>
<keyword evidence="3" id="KW-1185">Reference proteome</keyword>
<keyword evidence="1" id="KW-0812">Transmembrane</keyword>
<accession>A0A8J8SYK5</accession>
<reference evidence="2" key="1">
    <citation type="submission" date="2019-06" db="EMBL/GenBank/DDBJ databases">
        <authorList>
            <person name="Zheng W."/>
        </authorList>
    </citation>
    <scope>NUCLEOTIDE SEQUENCE</scope>
    <source>
        <strain evidence="2">QDHG01</strain>
    </source>
</reference>
<comment type="caution">
    <text evidence="2">The sequence shown here is derived from an EMBL/GenBank/DDBJ whole genome shotgun (WGS) entry which is preliminary data.</text>
</comment>
<dbReference type="Proteomes" id="UP000785679">
    <property type="component" value="Unassembled WGS sequence"/>
</dbReference>
<protein>
    <recommendedName>
        <fullName evidence="4">Transmembrane protein</fullName>
    </recommendedName>
</protein>
<dbReference type="AlphaFoldDB" id="A0A8J8SYK5"/>
<feature type="transmembrane region" description="Helical" evidence="1">
    <location>
        <begin position="84"/>
        <end position="104"/>
    </location>
</feature>
<feature type="transmembrane region" description="Helical" evidence="1">
    <location>
        <begin position="52"/>
        <end position="72"/>
    </location>
</feature>
<keyword evidence="1" id="KW-1133">Transmembrane helix</keyword>
<feature type="transmembrane region" description="Helical" evidence="1">
    <location>
        <begin position="20"/>
        <end position="40"/>
    </location>
</feature>
<feature type="transmembrane region" description="Helical" evidence="1">
    <location>
        <begin position="116"/>
        <end position="135"/>
    </location>
</feature>
<evidence type="ECO:0000256" key="1">
    <source>
        <dbReference type="SAM" id="Phobius"/>
    </source>
</evidence>
<proteinExistence type="predicted"/>
<keyword evidence="1" id="KW-0472">Membrane</keyword>
<dbReference type="EMBL" id="RRYP01015163">
    <property type="protein sequence ID" value="TNV75634.1"/>
    <property type="molecule type" value="Genomic_DNA"/>
</dbReference>
<gene>
    <name evidence="2" type="ORF">FGO68_gene3079</name>
</gene>
<evidence type="ECO:0000313" key="3">
    <source>
        <dbReference type="Proteomes" id="UP000785679"/>
    </source>
</evidence>
<evidence type="ECO:0008006" key="4">
    <source>
        <dbReference type="Google" id="ProtNLM"/>
    </source>
</evidence>
<sequence>MDNIVDKFKRRYRFTQFVKLFAIPLCLVALLTSLYFVYSISKSKETFPLMPLLIFSAPPFFALAWLLLASFSSKCLHRLYKFRLTTFLCGMWLALGYYSVATLWEKMDNDVVEVVVYHVMCITYAASALAFTIYYGTFPAKLAILALQNELCMQLIQSEEIQKELNEIIQLEELHGAPQQSHYIN</sequence>